<reference evidence="2" key="1">
    <citation type="journal article" date="2019" name="Int. J. Syst. Evol. Microbiol.">
        <title>The Global Catalogue of Microorganisms (GCM) 10K type strain sequencing project: providing services to taxonomists for standard genome sequencing and annotation.</title>
        <authorList>
            <consortium name="The Broad Institute Genomics Platform"/>
            <consortium name="The Broad Institute Genome Sequencing Center for Infectious Disease"/>
            <person name="Wu L."/>
            <person name="Ma J."/>
        </authorList>
    </citation>
    <scope>NUCLEOTIDE SEQUENCE [LARGE SCALE GENOMIC DNA]</scope>
    <source>
        <strain evidence="2">CCUG 43304</strain>
    </source>
</reference>
<dbReference type="Proteomes" id="UP001596306">
    <property type="component" value="Unassembled WGS sequence"/>
</dbReference>
<name>A0ABW1VC07_9MICO</name>
<sequence length="172" mass="18640">MTDPTALVPLSFGYSFDTEDARRLRLLDEGGAEVAIVESRRSGEKANWPPISKATAFQADTVAVTLSTGERFEFVNGGKAPCRRRDAGASWVLLDRSYDVVHTSSRRAELRRDGAVIATAHSSSRRTGPVQTTVEAECDIADRVGLALLERVIHPGRQMLLIAALDMLAMAG</sequence>
<accession>A0ABW1VC07</accession>
<comment type="caution">
    <text evidence="1">The sequence shown here is derived from an EMBL/GenBank/DDBJ whole genome shotgun (WGS) entry which is preliminary data.</text>
</comment>
<keyword evidence="2" id="KW-1185">Reference proteome</keyword>
<gene>
    <name evidence="1" type="ORF">ACFQB0_02780</name>
</gene>
<dbReference type="RefSeq" id="WP_386727319.1">
    <property type="nucleotide sequence ID" value="NZ_JBHSTP010000001.1"/>
</dbReference>
<organism evidence="1 2">
    <name type="scientific">Luethyella okanaganae</name>
    <dbReference type="NCBI Taxonomy" id="69372"/>
    <lineage>
        <taxon>Bacteria</taxon>
        <taxon>Bacillati</taxon>
        <taxon>Actinomycetota</taxon>
        <taxon>Actinomycetes</taxon>
        <taxon>Micrococcales</taxon>
        <taxon>Microbacteriaceae</taxon>
        <taxon>Luethyella</taxon>
    </lineage>
</organism>
<protein>
    <submittedName>
        <fullName evidence="1">Uncharacterized protein</fullName>
    </submittedName>
</protein>
<proteinExistence type="predicted"/>
<evidence type="ECO:0000313" key="2">
    <source>
        <dbReference type="Proteomes" id="UP001596306"/>
    </source>
</evidence>
<evidence type="ECO:0000313" key="1">
    <source>
        <dbReference type="EMBL" id="MFC6355040.1"/>
    </source>
</evidence>
<dbReference type="EMBL" id="JBHSTP010000001">
    <property type="protein sequence ID" value="MFC6355040.1"/>
    <property type="molecule type" value="Genomic_DNA"/>
</dbReference>